<name>A0ABR4KQ63_9EURO</name>
<comment type="caution">
    <text evidence="2">The sequence shown here is derived from an EMBL/GenBank/DDBJ whole genome shotgun (WGS) entry which is preliminary data.</text>
</comment>
<sequence>MLATFAPMQQTPNPDYTHYPWTPTRPSPLSPQRSSSSPTMITTASIQQPQLQQQSQTHSPLFTFYPSPTSSPSRGLPETTSNAKATTSPSYAARYTTTISRPLLSHSAKRTFTASSTSAARFARRNAFLDRVKQDRNDGRFEARAEQLAFMEDIVEQKEWNERMKRGAEEVEAGLPWESGVEDEEGMYSEDAEVQALDEYLEQEHALEMQLLEQMHPAQDSTRGNPASSFSDDEYDDIFMDLADPSAPQDIDMSG</sequence>
<dbReference type="EMBL" id="JBFXLU010000015">
    <property type="protein sequence ID" value="KAL2854421.1"/>
    <property type="molecule type" value="Genomic_DNA"/>
</dbReference>
<accession>A0ABR4KQ63</accession>
<feature type="compositionally biased region" description="Low complexity" evidence="1">
    <location>
        <begin position="47"/>
        <end position="73"/>
    </location>
</feature>
<reference evidence="2 3" key="1">
    <citation type="submission" date="2024-07" db="EMBL/GenBank/DDBJ databases">
        <title>Section-level genome sequencing and comparative genomics of Aspergillus sections Usti and Cavernicolus.</title>
        <authorList>
            <consortium name="Lawrence Berkeley National Laboratory"/>
            <person name="Nybo J.L."/>
            <person name="Vesth T.C."/>
            <person name="Theobald S."/>
            <person name="Frisvad J.C."/>
            <person name="Larsen T.O."/>
            <person name="Kjaerboelling I."/>
            <person name="Rothschild-Mancinelli K."/>
            <person name="Lyhne E.K."/>
            <person name="Kogle M.E."/>
            <person name="Barry K."/>
            <person name="Clum A."/>
            <person name="Na H."/>
            <person name="Ledsgaard L."/>
            <person name="Lin J."/>
            <person name="Lipzen A."/>
            <person name="Kuo A."/>
            <person name="Riley R."/>
            <person name="Mondo S."/>
            <person name="Labutti K."/>
            <person name="Haridas S."/>
            <person name="Pangalinan J."/>
            <person name="Salamov A.A."/>
            <person name="Simmons B.A."/>
            <person name="Magnuson J.K."/>
            <person name="Chen J."/>
            <person name="Drula E."/>
            <person name="Henrissat B."/>
            <person name="Wiebenga A."/>
            <person name="Lubbers R.J."/>
            <person name="Gomes A.C."/>
            <person name="Makela M.R."/>
            <person name="Stajich J."/>
            <person name="Grigoriev I.V."/>
            <person name="Mortensen U.H."/>
            <person name="De Vries R.P."/>
            <person name="Baker S.E."/>
            <person name="Andersen M.R."/>
        </authorList>
    </citation>
    <scope>NUCLEOTIDE SEQUENCE [LARGE SCALE GENOMIC DNA]</scope>
    <source>
        <strain evidence="2 3">CBS 123904</strain>
    </source>
</reference>
<feature type="compositionally biased region" description="Low complexity" evidence="1">
    <location>
        <begin position="30"/>
        <end position="39"/>
    </location>
</feature>
<evidence type="ECO:0000313" key="2">
    <source>
        <dbReference type="EMBL" id="KAL2854421.1"/>
    </source>
</evidence>
<keyword evidence="3" id="KW-1185">Reference proteome</keyword>
<feature type="region of interest" description="Disordered" evidence="1">
    <location>
        <begin position="213"/>
        <end position="238"/>
    </location>
</feature>
<organism evidence="2 3">
    <name type="scientific">Aspergillus pseudoustus</name>
    <dbReference type="NCBI Taxonomy" id="1810923"/>
    <lineage>
        <taxon>Eukaryota</taxon>
        <taxon>Fungi</taxon>
        <taxon>Dikarya</taxon>
        <taxon>Ascomycota</taxon>
        <taxon>Pezizomycotina</taxon>
        <taxon>Eurotiomycetes</taxon>
        <taxon>Eurotiomycetidae</taxon>
        <taxon>Eurotiales</taxon>
        <taxon>Aspergillaceae</taxon>
        <taxon>Aspergillus</taxon>
        <taxon>Aspergillus subgen. Nidulantes</taxon>
    </lineage>
</organism>
<feature type="compositionally biased region" description="Polar residues" evidence="1">
    <location>
        <begin position="78"/>
        <end position="89"/>
    </location>
</feature>
<gene>
    <name evidence="2" type="ORF">BJY01DRAFT_38117</name>
</gene>
<protein>
    <submittedName>
        <fullName evidence="2">Uncharacterized protein</fullName>
    </submittedName>
</protein>
<evidence type="ECO:0000256" key="1">
    <source>
        <dbReference type="SAM" id="MobiDB-lite"/>
    </source>
</evidence>
<feature type="compositionally biased region" description="Polar residues" evidence="1">
    <location>
        <begin position="219"/>
        <end position="230"/>
    </location>
</feature>
<feature type="region of interest" description="Disordered" evidence="1">
    <location>
        <begin position="1"/>
        <end position="89"/>
    </location>
</feature>
<proteinExistence type="predicted"/>
<evidence type="ECO:0000313" key="3">
    <source>
        <dbReference type="Proteomes" id="UP001610446"/>
    </source>
</evidence>
<dbReference type="Proteomes" id="UP001610446">
    <property type="component" value="Unassembled WGS sequence"/>
</dbReference>